<reference evidence="4 5" key="1">
    <citation type="submission" date="2014-06" db="EMBL/GenBank/DDBJ databases">
        <authorList>
            <person name="Teng J.L."/>
            <person name="Huang Y."/>
            <person name="Tse H."/>
            <person name="Lau S.K."/>
            <person name="Woo P.C."/>
        </authorList>
    </citation>
    <scope>NUCLEOTIDE SEQUENCE [LARGE SCALE GENOMIC DNA]</scope>
    <source>
        <strain evidence="4 5">HKU4</strain>
    </source>
</reference>
<dbReference type="PANTHER" id="PTHR36435">
    <property type="entry name" value="SLR1288 PROTEIN"/>
    <property type="match status" value="1"/>
</dbReference>
<keyword evidence="4" id="KW-0378">Hydrolase</keyword>
<dbReference type="GO" id="GO:0006508">
    <property type="term" value="P:proteolysis"/>
    <property type="evidence" value="ECO:0007669"/>
    <property type="project" value="UniProtKB-KW"/>
</dbReference>
<dbReference type="InterPro" id="IPR052710">
    <property type="entry name" value="CAAX_protease"/>
</dbReference>
<gene>
    <name evidence="4" type="ORF">SSIN_1465</name>
</gene>
<dbReference type="GO" id="GO:0080120">
    <property type="term" value="P:CAAX-box protein maturation"/>
    <property type="evidence" value="ECO:0007669"/>
    <property type="project" value="UniProtKB-ARBA"/>
</dbReference>
<keyword evidence="2" id="KW-0472">Membrane</keyword>
<feature type="transmembrane region" description="Helical" evidence="2">
    <location>
        <begin position="122"/>
        <end position="140"/>
    </location>
</feature>
<proteinExistence type="inferred from homology"/>
<keyword evidence="5" id="KW-1185">Reference proteome</keyword>
<feature type="transmembrane region" description="Helical" evidence="2">
    <location>
        <begin position="202"/>
        <end position="221"/>
    </location>
</feature>
<evidence type="ECO:0000256" key="1">
    <source>
        <dbReference type="ARBA" id="ARBA00009067"/>
    </source>
</evidence>
<dbReference type="GO" id="GO:0004175">
    <property type="term" value="F:endopeptidase activity"/>
    <property type="evidence" value="ECO:0007669"/>
    <property type="project" value="UniProtKB-ARBA"/>
</dbReference>
<dbReference type="PATRIC" id="fig|176090.4.peg.1426"/>
<evidence type="ECO:0000313" key="5">
    <source>
        <dbReference type="Proteomes" id="UP000030019"/>
    </source>
</evidence>
<feature type="transmembrane region" description="Helical" evidence="2">
    <location>
        <begin position="12"/>
        <end position="31"/>
    </location>
</feature>
<feature type="transmembrane region" description="Helical" evidence="2">
    <location>
        <begin position="37"/>
        <end position="58"/>
    </location>
</feature>
<evidence type="ECO:0000256" key="2">
    <source>
        <dbReference type="SAM" id="Phobius"/>
    </source>
</evidence>
<dbReference type="Proteomes" id="UP000030019">
    <property type="component" value="Unassembled WGS sequence"/>
</dbReference>
<accession>A0A0A0DG16</accession>
<feature type="transmembrane region" description="Helical" evidence="2">
    <location>
        <begin position="79"/>
        <end position="102"/>
    </location>
</feature>
<keyword evidence="2" id="KW-0812">Transmembrane</keyword>
<keyword evidence="2" id="KW-1133">Transmembrane helix</keyword>
<dbReference type="Pfam" id="PF02517">
    <property type="entry name" value="Rce1-like"/>
    <property type="match status" value="1"/>
</dbReference>
<feature type="domain" description="CAAX prenyl protease 2/Lysostaphin resistance protein A-like" evidence="3">
    <location>
        <begin position="125"/>
        <end position="212"/>
    </location>
</feature>
<evidence type="ECO:0000259" key="3">
    <source>
        <dbReference type="Pfam" id="PF02517"/>
    </source>
</evidence>
<dbReference type="eggNOG" id="COG1266">
    <property type="taxonomic scope" value="Bacteria"/>
</dbReference>
<protein>
    <submittedName>
        <fullName evidence="4">Membrane-bound protease, CAAX family</fullName>
    </submittedName>
</protein>
<keyword evidence="4" id="KW-0645">Protease</keyword>
<dbReference type="AlphaFoldDB" id="A0A0A0DG16"/>
<dbReference type="STRING" id="176090.SSIN_1465"/>
<dbReference type="PANTHER" id="PTHR36435:SF1">
    <property type="entry name" value="CAAX AMINO TERMINAL PROTEASE FAMILY PROTEIN"/>
    <property type="match status" value="1"/>
</dbReference>
<comment type="similarity">
    <text evidence="1">Belongs to the UPF0177 family.</text>
</comment>
<dbReference type="InterPro" id="IPR003675">
    <property type="entry name" value="Rce1/LyrA-like_dom"/>
</dbReference>
<dbReference type="EMBL" id="JPEN01000078">
    <property type="protein sequence ID" value="KGM36783.1"/>
    <property type="molecule type" value="Genomic_DNA"/>
</dbReference>
<name>A0A0A0DG16_9STRE</name>
<sequence>MKSFLKKIEYSLLVLFVALQTQVPFVVIQQFKEGGQGFSMGQTLLVLMIYLLIIFYALRMAKKEALLTLDFRFFKWSSVGWLALSYLMTFVVSILAVIILILEGQLSGTTANQAALEGLFQHMPVVLIVVGAVFAAPILEEIIFRGLIPKKLFPKHDVIGLVVGSVLFGLFHGPTNIGSFVLYAGMGGVLAIVVYQTKRLEMGILAHMLRNGLAILIMLAMKR</sequence>
<comment type="caution">
    <text evidence="4">The sequence shown here is derived from an EMBL/GenBank/DDBJ whole genome shotgun (WGS) entry which is preliminary data.</text>
</comment>
<organism evidence="4 5">
    <name type="scientific">Streptococcus sinensis</name>
    <dbReference type="NCBI Taxonomy" id="176090"/>
    <lineage>
        <taxon>Bacteria</taxon>
        <taxon>Bacillati</taxon>
        <taxon>Bacillota</taxon>
        <taxon>Bacilli</taxon>
        <taxon>Lactobacillales</taxon>
        <taxon>Streptococcaceae</taxon>
        <taxon>Streptococcus</taxon>
    </lineage>
</organism>
<evidence type="ECO:0000313" key="4">
    <source>
        <dbReference type="EMBL" id="KGM36783.1"/>
    </source>
</evidence>